<dbReference type="PANTHER" id="PTHR22916:SF3">
    <property type="entry name" value="UDP-GLCNAC:BETAGAL BETA-1,3-N-ACETYLGLUCOSAMINYLTRANSFERASE-LIKE PROTEIN 1"/>
    <property type="match status" value="1"/>
</dbReference>
<dbReference type="InterPro" id="IPR001173">
    <property type="entry name" value="Glyco_trans_2-like"/>
</dbReference>
<gene>
    <name evidence="2" type="ORF">SAMN04488519_107121</name>
</gene>
<dbReference type="Proteomes" id="UP000199564">
    <property type="component" value="Unassembled WGS sequence"/>
</dbReference>
<organism evidence="2 3">
    <name type="scientific">Algoriphagus ornithinivorans</name>
    <dbReference type="NCBI Taxonomy" id="226506"/>
    <lineage>
        <taxon>Bacteria</taxon>
        <taxon>Pseudomonadati</taxon>
        <taxon>Bacteroidota</taxon>
        <taxon>Cytophagia</taxon>
        <taxon>Cytophagales</taxon>
        <taxon>Cyclobacteriaceae</taxon>
        <taxon>Algoriphagus</taxon>
    </lineage>
</organism>
<dbReference type="Gene3D" id="3.90.550.10">
    <property type="entry name" value="Spore Coat Polysaccharide Biosynthesis Protein SpsA, Chain A"/>
    <property type="match status" value="1"/>
</dbReference>
<evidence type="ECO:0000313" key="2">
    <source>
        <dbReference type="EMBL" id="SFO49087.1"/>
    </source>
</evidence>
<reference evidence="3" key="1">
    <citation type="submission" date="2016-10" db="EMBL/GenBank/DDBJ databases">
        <authorList>
            <person name="Varghese N."/>
            <person name="Submissions S."/>
        </authorList>
    </citation>
    <scope>NUCLEOTIDE SEQUENCE [LARGE SCALE GENOMIC DNA]</scope>
    <source>
        <strain evidence="3">DSM 15282</strain>
    </source>
</reference>
<dbReference type="InterPro" id="IPR029044">
    <property type="entry name" value="Nucleotide-diphossugar_trans"/>
</dbReference>
<sequence>MADSDIPLVSISCLTYNHGKFLKEALDGFLIQKTDFPFEILIHDDASTDDTIQIILDYQKKYPDLIKPIFQEKNLWSQGTRALSATYNFPRAQGKYIAMCEGDDFWTDPYKLQKQVDFLECNPDYVACVHGAHFFDESLNSRVESKFEKVKEDFDLDLFKIFHESGGVYPSCSIMMRNTPPFYPKELLRFPSGDLTLIVFLKLKGKIRFMKGLWATYRIHANGVYQGENRSIKNIIKNRYLIQEYYSNLSKKLPKNSPRILLLIFKVKNCLSIMYLKMKVLVKPT</sequence>
<dbReference type="AlphaFoldDB" id="A0A1I5HLE5"/>
<evidence type="ECO:0000259" key="1">
    <source>
        <dbReference type="Pfam" id="PF00535"/>
    </source>
</evidence>
<dbReference type="STRING" id="226506.SAMN04488519_107121"/>
<dbReference type="EMBL" id="FOVW01000007">
    <property type="protein sequence ID" value="SFO49087.1"/>
    <property type="molecule type" value="Genomic_DNA"/>
</dbReference>
<dbReference type="PANTHER" id="PTHR22916">
    <property type="entry name" value="GLYCOSYLTRANSFERASE"/>
    <property type="match status" value="1"/>
</dbReference>
<name>A0A1I5HLE5_9BACT</name>
<keyword evidence="2" id="KW-0808">Transferase</keyword>
<evidence type="ECO:0000313" key="3">
    <source>
        <dbReference type="Proteomes" id="UP000199564"/>
    </source>
</evidence>
<dbReference type="RefSeq" id="WP_091654527.1">
    <property type="nucleotide sequence ID" value="NZ_FOVW01000007.1"/>
</dbReference>
<keyword evidence="3" id="KW-1185">Reference proteome</keyword>
<dbReference type="SUPFAM" id="SSF53448">
    <property type="entry name" value="Nucleotide-diphospho-sugar transferases"/>
    <property type="match status" value="1"/>
</dbReference>
<proteinExistence type="predicted"/>
<accession>A0A1I5HLE5</accession>
<dbReference type="GO" id="GO:0016758">
    <property type="term" value="F:hexosyltransferase activity"/>
    <property type="evidence" value="ECO:0007669"/>
    <property type="project" value="UniProtKB-ARBA"/>
</dbReference>
<feature type="domain" description="Glycosyltransferase 2-like" evidence="1">
    <location>
        <begin position="15"/>
        <end position="177"/>
    </location>
</feature>
<protein>
    <submittedName>
        <fullName evidence="2">Glycosyltransferase involved in cell wall bisynthesis</fullName>
    </submittedName>
</protein>
<dbReference type="Pfam" id="PF00535">
    <property type="entry name" value="Glycos_transf_2"/>
    <property type="match status" value="1"/>
</dbReference>